<organism evidence="2 3">
    <name type="scientific">Stylonychia lemnae</name>
    <name type="common">Ciliate</name>
    <dbReference type="NCBI Taxonomy" id="5949"/>
    <lineage>
        <taxon>Eukaryota</taxon>
        <taxon>Sar</taxon>
        <taxon>Alveolata</taxon>
        <taxon>Ciliophora</taxon>
        <taxon>Intramacronucleata</taxon>
        <taxon>Spirotrichea</taxon>
        <taxon>Stichotrichia</taxon>
        <taxon>Sporadotrichida</taxon>
        <taxon>Oxytrichidae</taxon>
        <taxon>Stylonychinae</taxon>
        <taxon>Stylonychia</taxon>
    </lineage>
</organism>
<evidence type="ECO:0000256" key="1">
    <source>
        <dbReference type="SAM" id="MobiDB-lite"/>
    </source>
</evidence>
<reference evidence="2 3" key="1">
    <citation type="submission" date="2014-06" db="EMBL/GenBank/DDBJ databases">
        <authorList>
            <person name="Swart Estienne"/>
        </authorList>
    </citation>
    <scope>NUCLEOTIDE SEQUENCE [LARGE SCALE GENOMIC DNA]</scope>
    <source>
        <strain evidence="2 3">130c</strain>
    </source>
</reference>
<dbReference type="AlphaFoldDB" id="A0A078BE10"/>
<evidence type="ECO:0000313" key="2">
    <source>
        <dbReference type="EMBL" id="CDW91818.1"/>
    </source>
</evidence>
<dbReference type="EMBL" id="CCKQ01019779">
    <property type="protein sequence ID" value="CDW91818.1"/>
    <property type="molecule type" value="Genomic_DNA"/>
</dbReference>
<proteinExistence type="predicted"/>
<feature type="compositionally biased region" description="Polar residues" evidence="1">
    <location>
        <begin position="165"/>
        <end position="187"/>
    </location>
</feature>
<keyword evidence="3" id="KW-1185">Reference proteome</keyword>
<feature type="region of interest" description="Disordered" evidence="1">
    <location>
        <begin position="165"/>
        <end position="192"/>
    </location>
</feature>
<dbReference type="Proteomes" id="UP000039865">
    <property type="component" value="Unassembled WGS sequence"/>
</dbReference>
<gene>
    <name evidence="2" type="primary">Contig1514.g1659</name>
    <name evidence="2" type="ORF">STYLEM_20979</name>
</gene>
<name>A0A078BE10_STYLE</name>
<accession>A0A078BE10</accession>
<evidence type="ECO:0000313" key="3">
    <source>
        <dbReference type="Proteomes" id="UP000039865"/>
    </source>
</evidence>
<protein>
    <submittedName>
        <fullName evidence="2">Uncharacterized protein</fullName>
    </submittedName>
</protein>
<sequence>MIANGQKLISVKDQVKNDFLKLNNDTLNGVASQTQLNHQRKIKQVSSSTISSQNQILKMRKIFRETQKKHNSNQISTRDNMTALGIKNKINDSIMDQSVSNAGMGPNGTYLTTTRDPKDANQIKKWVNKVTNRLMQKTKSTTFFRNQVPVIKNSKNNITVNHENKTQLQPQSSMKNLHPNPKQNSNSIKKKPRPAALNNKMINVISNQIEVPKPQTTRSSLNKDKFIIQGLSKMIGLKSYKMTLKSSQKKNKKSTVIQSARDVQKIIPQQNDIKTIKHQNSYKRAFWEIGSEFITKHLKLNQSAQSDEEMLRDLQNSSHFVMNLNDDDEKLLHKGRLFSSQLVEDNDLLLQENVVHHTKIQNFAEYMAQHGFSDKTVQQDEFDFQSIEDEAEIQALKDEAKFLDERSIINKTYKSYQANNFDNLEKQSDSNSNLMCPANTASTNDIKLNMIMKLKI</sequence>
<dbReference type="InParanoid" id="A0A078BE10"/>